<dbReference type="Proteomes" id="UP000326759">
    <property type="component" value="Unassembled WGS sequence"/>
</dbReference>
<proteinExistence type="inferred from homology"/>
<accession>A0A5N5TE04</accession>
<feature type="non-terminal residue" evidence="7">
    <location>
        <position position="1"/>
    </location>
</feature>
<gene>
    <name evidence="7" type="ORF">Anas_08743</name>
</gene>
<organism evidence="7 8">
    <name type="scientific">Armadillidium nasatum</name>
    <dbReference type="NCBI Taxonomy" id="96803"/>
    <lineage>
        <taxon>Eukaryota</taxon>
        <taxon>Metazoa</taxon>
        <taxon>Ecdysozoa</taxon>
        <taxon>Arthropoda</taxon>
        <taxon>Crustacea</taxon>
        <taxon>Multicrustacea</taxon>
        <taxon>Malacostraca</taxon>
        <taxon>Eumalacostraca</taxon>
        <taxon>Peracarida</taxon>
        <taxon>Isopoda</taxon>
        <taxon>Oniscidea</taxon>
        <taxon>Crinocheta</taxon>
        <taxon>Armadillidiidae</taxon>
        <taxon>Armadillidium</taxon>
    </lineage>
</organism>
<feature type="transmembrane region" description="Helical" evidence="6">
    <location>
        <begin position="187"/>
        <end position="207"/>
    </location>
</feature>
<comment type="subcellular location">
    <subcellularLocation>
        <location evidence="1 6">Membrane</location>
        <topology evidence="1 6">Multi-pass membrane protein</topology>
    </subcellularLocation>
</comment>
<dbReference type="EMBL" id="SEYY01002425">
    <property type="protein sequence ID" value="KAB7504771.1"/>
    <property type="molecule type" value="Genomic_DNA"/>
</dbReference>
<protein>
    <recommendedName>
        <fullName evidence="6">XK-related protein</fullName>
    </recommendedName>
</protein>
<evidence type="ECO:0000256" key="6">
    <source>
        <dbReference type="RuleBase" id="RU910716"/>
    </source>
</evidence>
<name>A0A5N5TE04_9CRUS</name>
<sequence length="242" mass="27292">FFSGTNPSMQCYPYCNENDIEYPKFGWPISRMLILASQIAMSLTFYKSQIGCRKGWKGSTFLALLFLFASNYAFAVVLLLASRLLGYSMVVTTAGYYFILVICLKWFINIAWHMLTTFHFTTSVAVRTFSSFTMGIVWLYGLTNDAGGYQLGRYLVYYFVAFAETCLCCTIWFLTLKGSGDFFTSKAVWAVLILLLASAVFLCFYYSTCHPGNPSVSRRGLLCCSADRREGVAQSISIRGYL</sequence>
<keyword evidence="4 6" id="KW-1133">Transmembrane helix</keyword>
<dbReference type="Pfam" id="PF09815">
    <property type="entry name" value="XK-related"/>
    <property type="match status" value="1"/>
</dbReference>
<evidence type="ECO:0000313" key="7">
    <source>
        <dbReference type="EMBL" id="KAB7504771.1"/>
    </source>
</evidence>
<comment type="similarity">
    <text evidence="2 6">Belongs to the XK family.</text>
</comment>
<evidence type="ECO:0000313" key="8">
    <source>
        <dbReference type="Proteomes" id="UP000326759"/>
    </source>
</evidence>
<evidence type="ECO:0000256" key="3">
    <source>
        <dbReference type="ARBA" id="ARBA00022692"/>
    </source>
</evidence>
<dbReference type="OrthoDB" id="6348184at2759"/>
<dbReference type="GO" id="GO:0005886">
    <property type="term" value="C:plasma membrane"/>
    <property type="evidence" value="ECO:0007669"/>
    <property type="project" value="UniProtKB-ARBA"/>
</dbReference>
<feature type="transmembrane region" description="Helical" evidence="6">
    <location>
        <begin position="94"/>
        <end position="112"/>
    </location>
</feature>
<evidence type="ECO:0000256" key="5">
    <source>
        <dbReference type="ARBA" id="ARBA00023136"/>
    </source>
</evidence>
<evidence type="ECO:0000256" key="1">
    <source>
        <dbReference type="ARBA" id="ARBA00004141"/>
    </source>
</evidence>
<keyword evidence="3 6" id="KW-0812">Transmembrane</keyword>
<dbReference type="InterPro" id="IPR018629">
    <property type="entry name" value="XK-rel"/>
</dbReference>
<keyword evidence="5 6" id="KW-0472">Membrane</keyword>
<comment type="caution">
    <text evidence="7">The sequence shown here is derived from an EMBL/GenBank/DDBJ whole genome shotgun (WGS) entry which is preliminary data.</text>
</comment>
<feature type="transmembrane region" description="Helical" evidence="6">
    <location>
        <begin position="58"/>
        <end position="82"/>
    </location>
</feature>
<feature type="transmembrane region" description="Helical" evidence="6">
    <location>
        <begin position="155"/>
        <end position="175"/>
    </location>
</feature>
<evidence type="ECO:0000256" key="2">
    <source>
        <dbReference type="ARBA" id="ARBA00008789"/>
    </source>
</evidence>
<dbReference type="AlphaFoldDB" id="A0A5N5TE04"/>
<keyword evidence="8" id="KW-1185">Reference proteome</keyword>
<evidence type="ECO:0000256" key="4">
    <source>
        <dbReference type="ARBA" id="ARBA00022989"/>
    </source>
</evidence>
<feature type="transmembrane region" description="Helical" evidence="6">
    <location>
        <begin position="124"/>
        <end position="143"/>
    </location>
</feature>
<reference evidence="7 8" key="1">
    <citation type="journal article" date="2019" name="PLoS Biol.">
        <title>Sex chromosomes control vertical transmission of feminizing Wolbachia symbionts in an isopod.</title>
        <authorList>
            <person name="Becking T."/>
            <person name="Chebbi M.A."/>
            <person name="Giraud I."/>
            <person name="Moumen B."/>
            <person name="Laverre T."/>
            <person name="Caubet Y."/>
            <person name="Peccoud J."/>
            <person name="Gilbert C."/>
            <person name="Cordaux R."/>
        </authorList>
    </citation>
    <scope>NUCLEOTIDE SEQUENCE [LARGE SCALE GENOMIC DNA]</scope>
    <source>
        <strain evidence="7">ANa2</strain>
        <tissue evidence="7">Whole body excluding digestive tract and cuticle</tissue>
    </source>
</reference>